<dbReference type="OrthoDB" id="9795830at2"/>
<dbReference type="EMBL" id="ADLN01000011">
    <property type="protein sequence ID" value="EHI60835.1"/>
    <property type="molecule type" value="Genomic_DNA"/>
</dbReference>
<dbReference type="HOGENOM" id="CLU_157174_3_0_9"/>
<organism evidence="1 2">
    <name type="scientific">Hungatella hathewayi WAL-18680</name>
    <dbReference type="NCBI Taxonomy" id="742737"/>
    <lineage>
        <taxon>Bacteria</taxon>
        <taxon>Bacillati</taxon>
        <taxon>Bacillota</taxon>
        <taxon>Clostridia</taxon>
        <taxon>Lachnospirales</taxon>
        <taxon>Lachnospiraceae</taxon>
        <taxon>Hungatella</taxon>
    </lineage>
</organism>
<name>G5ICI5_9FIRM</name>
<gene>
    <name evidence="1" type="ORF">HMPREF9473_01212</name>
</gene>
<dbReference type="AlphaFoldDB" id="G5ICI5"/>
<dbReference type="RefSeq" id="WP_006779197.1">
    <property type="nucleotide sequence ID" value="NZ_CP040506.1"/>
</dbReference>
<evidence type="ECO:0000313" key="2">
    <source>
        <dbReference type="Proteomes" id="UP000005384"/>
    </source>
</evidence>
<keyword evidence="2" id="KW-1185">Reference proteome</keyword>
<evidence type="ECO:0000313" key="1">
    <source>
        <dbReference type="EMBL" id="EHI60835.1"/>
    </source>
</evidence>
<dbReference type="Proteomes" id="UP000005384">
    <property type="component" value="Unassembled WGS sequence"/>
</dbReference>
<accession>G5ICI5</accession>
<comment type="caution">
    <text evidence="1">The sequence shown here is derived from an EMBL/GenBank/DDBJ whole genome shotgun (WGS) entry which is preliminary data.</text>
</comment>
<proteinExistence type="predicted"/>
<reference evidence="1 2" key="1">
    <citation type="submission" date="2011-08" db="EMBL/GenBank/DDBJ databases">
        <title>The Genome Sequence of Clostridium hathewayi WAL-18680.</title>
        <authorList>
            <consortium name="The Broad Institute Genome Sequencing Platform"/>
            <person name="Earl A."/>
            <person name="Ward D."/>
            <person name="Feldgarden M."/>
            <person name="Gevers D."/>
            <person name="Finegold S.M."/>
            <person name="Summanen P.H."/>
            <person name="Molitoris D.R."/>
            <person name="Song M."/>
            <person name="Daigneault M."/>
            <person name="Allen-Vercoe E."/>
            <person name="Young S.K."/>
            <person name="Zeng Q."/>
            <person name="Gargeya S."/>
            <person name="Fitzgerald M."/>
            <person name="Haas B."/>
            <person name="Abouelleil A."/>
            <person name="Alvarado L."/>
            <person name="Arachchi H.M."/>
            <person name="Berlin A."/>
            <person name="Brown A."/>
            <person name="Chapman S.B."/>
            <person name="Chen Z."/>
            <person name="Dunbar C."/>
            <person name="Freedman E."/>
            <person name="Gearin G."/>
            <person name="Gellesch M."/>
            <person name="Goldberg J."/>
            <person name="Griggs A."/>
            <person name="Gujja S."/>
            <person name="Heiman D."/>
            <person name="Howarth C."/>
            <person name="Larson L."/>
            <person name="Lui A."/>
            <person name="MacDonald P.J.P."/>
            <person name="Montmayeur A."/>
            <person name="Murphy C."/>
            <person name="Neiman D."/>
            <person name="Pearson M."/>
            <person name="Priest M."/>
            <person name="Roberts A."/>
            <person name="Saif S."/>
            <person name="Shea T."/>
            <person name="Shenoy N."/>
            <person name="Sisk P."/>
            <person name="Stolte C."/>
            <person name="Sykes S."/>
            <person name="Wortman J."/>
            <person name="Nusbaum C."/>
            <person name="Birren B."/>
        </authorList>
    </citation>
    <scope>NUCLEOTIDE SEQUENCE [LARGE SCALE GENOMIC DNA]</scope>
    <source>
        <strain evidence="1 2">WAL-18680</strain>
    </source>
</reference>
<dbReference type="InterPro" id="IPR049215">
    <property type="entry name" value="DUF6809"/>
</dbReference>
<protein>
    <submittedName>
        <fullName evidence="1">Uncharacterized protein</fullName>
    </submittedName>
</protein>
<sequence>MGKILEQLYKGELYPYSKFQTTIEQFKINKNEAFKSYSIFLEKLPEELKDEFDELIDSHLELLPLELEQNFIDGFRIGTQIMAEVYASPIDDNEYS</sequence>
<dbReference type="Pfam" id="PF20648">
    <property type="entry name" value="DUF6809"/>
    <property type="match status" value="1"/>
</dbReference>